<name>A0AAD8M958_9APIA</name>
<dbReference type="InterPro" id="IPR036047">
    <property type="entry name" value="F-box-like_dom_sf"/>
</dbReference>
<protein>
    <recommendedName>
        <fullName evidence="5">F-box domain-containing protein</fullName>
    </recommendedName>
</protein>
<evidence type="ECO:0000259" key="1">
    <source>
        <dbReference type="Pfam" id="PF00646"/>
    </source>
</evidence>
<accession>A0AAD8M958</accession>
<evidence type="ECO:0000313" key="3">
    <source>
        <dbReference type="EMBL" id="KAK1365266.1"/>
    </source>
</evidence>
<dbReference type="SUPFAM" id="SSF81383">
    <property type="entry name" value="F-box domain"/>
    <property type="match status" value="1"/>
</dbReference>
<dbReference type="AlphaFoldDB" id="A0AAD8M958"/>
<sequence length="237" mass="25910">MSLTPFLTDDLMAEILQRLPVKPLLRCKAVGKPWLSLITSPGFIKSQLAFAISTALAANQILIAHCRDTSIALVNLGSRETVAHLEFPFSDDSASETPVDQGDSSNPSVSLINSASRRLLIKFDLGISENQSSRMTDCLLVASACGIVCLRSKRNNIYLWNPAIKQSKIIPPPKLADCGVFRASYGFGFDEVGNDFKVVRVVLPYLFSEVYSANTNAWRLVDVKPNDIPGVNVIPEI</sequence>
<comment type="caution">
    <text evidence="3">The sequence shown here is derived from an EMBL/GenBank/DDBJ whole genome shotgun (WGS) entry which is preliminary data.</text>
</comment>
<reference evidence="3" key="1">
    <citation type="submission" date="2023-02" db="EMBL/GenBank/DDBJ databases">
        <title>Genome of toxic invasive species Heracleum sosnowskyi carries increased number of genes despite the absence of recent whole-genome duplications.</title>
        <authorList>
            <person name="Schelkunov M."/>
            <person name="Shtratnikova V."/>
            <person name="Makarenko M."/>
            <person name="Klepikova A."/>
            <person name="Omelchenko D."/>
            <person name="Novikova G."/>
            <person name="Obukhova E."/>
            <person name="Bogdanov V."/>
            <person name="Penin A."/>
            <person name="Logacheva M."/>
        </authorList>
    </citation>
    <scope>NUCLEOTIDE SEQUENCE</scope>
    <source>
        <strain evidence="3">Hsosn_3</strain>
        <tissue evidence="3">Leaf</tissue>
    </source>
</reference>
<dbReference type="InterPro" id="IPR050796">
    <property type="entry name" value="SCF_F-box_component"/>
</dbReference>
<dbReference type="Pfam" id="PF00646">
    <property type="entry name" value="F-box"/>
    <property type="match status" value="1"/>
</dbReference>
<proteinExistence type="predicted"/>
<dbReference type="EMBL" id="JAUIZM010000009">
    <property type="protein sequence ID" value="KAK1365266.1"/>
    <property type="molecule type" value="Genomic_DNA"/>
</dbReference>
<dbReference type="Proteomes" id="UP001237642">
    <property type="component" value="Unassembled WGS sequence"/>
</dbReference>
<gene>
    <name evidence="3" type="ORF">POM88_040827</name>
</gene>
<dbReference type="PANTHER" id="PTHR31672">
    <property type="entry name" value="BNACNNG10540D PROTEIN"/>
    <property type="match status" value="1"/>
</dbReference>
<dbReference type="NCBIfam" id="TIGR01640">
    <property type="entry name" value="F_box_assoc_1"/>
    <property type="match status" value="1"/>
</dbReference>
<reference evidence="3" key="2">
    <citation type="submission" date="2023-05" db="EMBL/GenBank/DDBJ databases">
        <authorList>
            <person name="Schelkunov M.I."/>
        </authorList>
    </citation>
    <scope>NUCLEOTIDE SEQUENCE</scope>
    <source>
        <strain evidence="3">Hsosn_3</strain>
        <tissue evidence="3">Leaf</tissue>
    </source>
</reference>
<organism evidence="3 4">
    <name type="scientific">Heracleum sosnowskyi</name>
    <dbReference type="NCBI Taxonomy" id="360622"/>
    <lineage>
        <taxon>Eukaryota</taxon>
        <taxon>Viridiplantae</taxon>
        <taxon>Streptophyta</taxon>
        <taxon>Embryophyta</taxon>
        <taxon>Tracheophyta</taxon>
        <taxon>Spermatophyta</taxon>
        <taxon>Magnoliopsida</taxon>
        <taxon>eudicotyledons</taxon>
        <taxon>Gunneridae</taxon>
        <taxon>Pentapetalae</taxon>
        <taxon>asterids</taxon>
        <taxon>campanulids</taxon>
        <taxon>Apiales</taxon>
        <taxon>Apiaceae</taxon>
        <taxon>Apioideae</taxon>
        <taxon>apioid superclade</taxon>
        <taxon>Tordylieae</taxon>
        <taxon>Tordyliinae</taxon>
        <taxon>Heracleum</taxon>
    </lineage>
</organism>
<keyword evidence="4" id="KW-1185">Reference proteome</keyword>
<feature type="domain" description="F-box associated beta-propeller type 1" evidence="2">
    <location>
        <begin position="146"/>
        <end position="226"/>
    </location>
</feature>
<dbReference type="InterPro" id="IPR001810">
    <property type="entry name" value="F-box_dom"/>
</dbReference>
<evidence type="ECO:0000313" key="4">
    <source>
        <dbReference type="Proteomes" id="UP001237642"/>
    </source>
</evidence>
<dbReference type="PANTHER" id="PTHR31672:SF13">
    <property type="entry name" value="F-BOX PROTEIN CPR30-LIKE"/>
    <property type="match status" value="1"/>
</dbReference>
<dbReference type="InterPro" id="IPR017451">
    <property type="entry name" value="F-box-assoc_interact_dom"/>
</dbReference>
<dbReference type="InterPro" id="IPR006527">
    <property type="entry name" value="F-box-assoc_dom_typ1"/>
</dbReference>
<evidence type="ECO:0008006" key="5">
    <source>
        <dbReference type="Google" id="ProtNLM"/>
    </source>
</evidence>
<dbReference type="CDD" id="cd22157">
    <property type="entry name" value="F-box_AtFBW1-like"/>
    <property type="match status" value="1"/>
</dbReference>
<evidence type="ECO:0000259" key="2">
    <source>
        <dbReference type="Pfam" id="PF07734"/>
    </source>
</evidence>
<dbReference type="Pfam" id="PF07734">
    <property type="entry name" value="FBA_1"/>
    <property type="match status" value="1"/>
</dbReference>
<feature type="domain" description="F-box" evidence="1">
    <location>
        <begin position="7"/>
        <end position="44"/>
    </location>
</feature>